<dbReference type="PROSITE" id="PS51257">
    <property type="entry name" value="PROKAR_LIPOPROTEIN"/>
    <property type="match status" value="1"/>
</dbReference>
<organism evidence="1 2">
    <name type="scientific">Acinetobacter junii</name>
    <dbReference type="NCBI Taxonomy" id="40215"/>
    <lineage>
        <taxon>Bacteria</taxon>
        <taxon>Pseudomonadati</taxon>
        <taxon>Pseudomonadota</taxon>
        <taxon>Gammaproteobacteria</taxon>
        <taxon>Moraxellales</taxon>
        <taxon>Moraxellaceae</taxon>
        <taxon>Acinetobacter</taxon>
    </lineage>
</organism>
<comment type="caution">
    <text evidence="1">The sequence shown here is derived from an EMBL/GenBank/DDBJ whole genome shotgun (WGS) entry which is preliminary data.</text>
</comment>
<protein>
    <recommendedName>
        <fullName evidence="3">Lipoprotein</fullName>
    </recommendedName>
</protein>
<dbReference type="Proteomes" id="UP001208534">
    <property type="component" value="Unassembled WGS sequence"/>
</dbReference>
<sequence>MESDMKPFILTLALLSSATLLTACDNIKKFLPQAENEKSEQSVKAQTEEKAIQNKPTLQGIETLVDNKVAESIKFLNEESRRSASDDDYYKYALNSKNIIKSDLNQDGKTDYVIEASFCEETNCHSTTMTYEVFIFTTDQQDQINFITDLNLGLDAKVTNITKDGIITIENHEYAEDDPSCCPSIVNTQSYALVGKKLALLANP</sequence>
<evidence type="ECO:0000313" key="1">
    <source>
        <dbReference type="EMBL" id="MCU4398351.1"/>
    </source>
</evidence>
<evidence type="ECO:0008006" key="3">
    <source>
        <dbReference type="Google" id="ProtNLM"/>
    </source>
</evidence>
<dbReference type="RefSeq" id="WP_262579495.1">
    <property type="nucleotide sequence ID" value="NZ_JAHPRE010000087.1"/>
</dbReference>
<name>A0AAW5RDJ8_ACIJU</name>
<proteinExistence type="predicted"/>
<accession>A0AAW5RDJ8</accession>
<gene>
    <name evidence="1" type="ORF">KTH64_15705</name>
</gene>
<dbReference type="AlphaFoldDB" id="A0AAW5RDJ8"/>
<dbReference type="EMBL" id="JAHPRE010000087">
    <property type="protein sequence ID" value="MCU4398351.1"/>
    <property type="molecule type" value="Genomic_DNA"/>
</dbReference>
<reference evidence="1" key="1">
    <citation type="submission" date="2021-06" db="EMBL/GenBank/DDBJ databases">
        <title>Propagation of a rapidly emergent carbapenem-resistant Acinetobacter baumannii lineage by various extra-hospital transmission networks.</title>
        <authorList>
            <person name="Calix J."/>
        </authorList>
    </citation>
    <scope>NUCLEOTIDE SEQUENCE</scope>
    <source>
        <strain evidence="1">WU_MDCI_Aw63</strain>
    </source>
</reference>
<evidence type="ECO:0000313" key="2">
    <source>
        <dbReference type="Proteomes" id="UP001208534"/>
    </source>
</evidence>